<sequence length="212" mass="23730">SHYALSVLEKMPQRPRKTLDSMINTNNPHALDLIHRPMRNPDTRSVQVNLPLPDHIQLSIDDYRNKLYDMMNQKKTHIRRIQHDKIKLIERPQTTTAAAPVVKPSTPMRNGSNVRGAAPIAQAECSDTDYDTARSMARAASVEKNGSLHSGSTLRGTALGFCSEERAQSADSRASKGNGTAKGRRRSIERPRMFSGIKPSRLMHPHKLISNY</sequence>
<name>A0A2G9TMA0_TELCI</name>
<organism evidence="2 3">
    <name type="scientific">Teladorsagia circumcincta</name>
    <name type="common">Brown stomach worm</name>
    <name type="synonym">Ostertagia circumcincta</name>
    <dbReference type="NCBI Taxonomy" id="45464"/>
    <lineage>
        <taxon>Eukaryota</taxon>
        <taxon>Metazoa</taxon>
        <taxon>Ecdysozoa</taxon>
        <taxon>Nematoda</taxon>
        <taxon>Chromadorea</taxon>
        <taxon>Rhabditida</taxon>
        <taxon>Rhabditina</taxon>
        <taxon>Rhabditomorpha</taxon>
        <taxon>Strongyloidea</taxon>
        <taxon>Trichostrongylidae</taxon>
        <taxon>Teladorsagia</taxon>
    </lineage>
</organism>
<dbReference type="EMBL" id="KZ358724">
    <property type="protein sequence ID" value="PIO59134.1"/>
    <property type="molecule type" value="Genomic_DNA"/>
</dbReference>
<keyword evidence="3" id="KW-1185">Reference proteome</keyword>
<dbReference type="OrthoDB" id="192887at2759"/>
<protein>
    <submittedName>
        <fullName evidence="2">Uncharacterized protein</fullName>
    </submittedName>
</protein>
<gene>
    <name evidence="2" type="ORF">TELCIR_19413</name>
</gene>
<feature type="region of interest" description="Disordered" evidence="1">
    <location>
        <begin position="94"/>
        <end position="114"/>
    </location>
</feature>
<evidence type="ECO:0000313" key="2">
    <source>
        <dbReference type="EMBL" id="PIO59134.1"/>
    </source>
</evidence>
<feature type="region of interest" description="Disordered" evidence="1">
    <location>
        <begin position="167"/>
        <end position="191"/>
    </location>
</feature>
<dbReference type="Proteomes" id="UP000230423">
    <property type="component" value="Unassembled WGS sequence"/>
</dbReference>
<dbReference type="AlphaFoldDB" id="A0A2G9TMA0"/>
<feature type="non-terminal residue" evidence="2">
    <location>
        <position position="1"/>
    </location>
</feature>
<proteinExistence type="predicted"/>
<reference evidence="2 3" key="1">
    <citation type="submission" date="2015-09" db="EMBL/GenBank/DDBJ databases">
        <title>Draft genome of the parasitic nematode Teladorsagia circumcincta isolate WARC Sus (inbred).</title>
        <authorList>
            <person name="Mitreva M."/>
        </authorList>
    </citation>
    <scope>NUCLEOTIDE SEQUENCE [LARGE SCALE GENOMIC DNA]</scope>
    <source>
        <strain evidence="2 3">S</strain>
    </source>
</reference>
<feature type="compositionally biased region" description="Polar residues" evidence="1">
    <location>
        <begin position="169"/>
        <end position="178"/>
    </location>
</feature>
<evidence type="ECO:0000256" key="1">
    <source>
        <dbReference type="SAM" id="MobiDB-lite"/>
    </source>
</evidence>
<accession>A0A2G9TMA0</accession>
<evidence type="ECO:0000313" key="3">
    <source>
        <dbReference type="Proteomes" id="UP000230423"/>
    </source>
</evidence>